<dbReference type="InterPro" id="IPR006660">
    <property type="entry name" value="Arsenate_reductase-like"/>
</dbReference>
<dbReference type="SUPFAM" id="SSF52833">
    <property type="entry name" value="Thioredoxin-like"/>
    <property type="match status" value="1"/>
</dbReference>
<evidence type="ECO:0000313" key="4">
    <source>
        <dbReference type="EMBL" id="SHL69354.1"/>
    </source>
</evidence>
<organism evidence="4 5">
    <name type="scientific">Flagellimonas taeanensis</name>
    <dbReference type="NCBI Taxonomy" id="1005926"/>
    <lineage>
        <taxon>Bacteria</taxon>
        <taxon>Pseudomonadati</taxon>
        <taxon>Bacteroidota</taxon>
        <taxon>Flavobacteriia</taxon>
        <taxon>Flavobacteriales</taxon>
        <taxon>Flavobacteriaceae</taxon>
        <taxon>Flagellimonas</taxon>
    </lineage>
</organism>
<gene>
    <name evidence="3" type="ORF">SAMN04487891_11735</name>
    <name evidence="4" type="ORF">SAMN05216293_4079</name>
</gene>
<evidence type="ECO:0000313" key="5">
    <source>
        <dbReference type="Proteomes" id="UP000184031"/>
    </source>
</evidence>
<comment type="similarity">
    <text evidence="1 2">Belongs to the ArsC family.</text>
</comment>
<dbReference type="EMBL" id="FRAT01000015">
    <property type="protein sequence ID" value="SHL69354.1"/>
    <property type="molecule type" value="Genomic_DNA"/>
</dbReference>
<sequence>MGVIATNDREIKFYYSSVTSIGKQALAYVKASDKKIMEVDIAKTKVTGTQWAELAEYLNLPLHQLIDTQHPDFIAAYGKDPDIKDPHDWLKLLANCPQAFQHPILVNGHTAIQIISPSDVAAFLDTES</sequence>
<dbReference type="Proteomes" id="UP000198940">
    <property type="component" value="Unassembled WGS sequence"/>
</dbReference>
<protein>
    <submittedName>
        <fullName evidence="4">Arsenate reductase, glutaredoxin family</fullName>
    </submittedName>
</protein>
<keyword evidence="6" id="KW-1185">Reference proteome</keyword>
<name>A0A1M7CPZ6_9FLAO</name>
<dbReference type="EMBL" id="FOKU01000017">
    <property type="protein sequence ID" value="SFC65406.1"/>
    <property type="molecule type" value="Genomic_DNA"/>
</dbReference>
<evidence type="ECO:0000313" key="3">
    <source>
        <dbReference type="EMBL" id="SFC65406.1"/>
    </source>
</evidence>
<dbReference type="AlphaFoldDB" id="A0A1M7CPZ6"/>
<dbReference type="STRING" id="1055723.SAMN05216293_4079"/>
<accession>A0A3A1NPP2</accession>
<evidence type="ECO:0000256" key="2">
    <source>
        <dbReference type="PROSITE-ProRule" id="PRU01282"/>
    </source>
</evidence>
<comment type="caution">
    <text evidence="4">The sequence shown here is derived from an EMBL/GenBank/DDBJ whole genome shotgun (WGS) entry which is preliminary data.</text>
</comment>
<dbReference type="InterPro" id="IPR036249">
    <property type="entry name" value="Thioredoxin-like_sf"/>
</dbReference>
<dbReference type="OrthoDB" id="1434620at2"/>
<dbReference type="Proteomes" id="UP000184031">
    <property type="component" value="Unassembled WGS sequence"/>
</dbReference>
<proteinExistence type="inferred from homology"/>
<reference evidence="4 5" key="1">
    <citation type="submission" date="2016-11" db="EMBL/GenBank/DDBJ databases">
        <authorList>
            <person name="Varghese N."/>
            <person name="Submissions S."/>
        </authorList>
    </citation>
    <scope>NUCLEOTIDE SEQUENCE [LARGE SCALE GENOMIC DNA]</scope>
    <source>
        <strain evidence="4 5">CGMCC 1.12174</strain>
        <strain evidence="3 6">DSM 26351</strain>
    </source>
</reference>
<evidence type="ECO:0000256" key="1">
    <source>
        <dbReference type="ARBA" id="ARBA00007198"/>
    </source>
</evidence>
<dbReference type="Gene3D" id="3.40.30.10">
    <property type="entry name" value="Glutaredoxin"/>
    <property type="match status" value="1"/>
</dbReference>
<dbReference type="PROSITE" id="PS51353">
    <property type="entry name" value="ARSC"/>
    <property type="match status" value="1"/>
</dbReference>
<dbReference type="RefSeq" id="WP_072883018.1">
    <property type="nucleotide sequence ID" value="NZ_FOKU01000017.1"/>
</dbReference>
<evidence type="ECO:0000313" key="6">
    <source>
        <dbReference type="Proteomes" id="UP000198940"/>
    </source>
</evidence>
<accession>A0A1M7CPZ6</accession>